<evidence type="ECO:0000259" key="1">
    <source>
        <dbReference type="Pfam" id="PF12728"/>
    </source>
</evidence>
<keyword evidence="3" id="KW-1185">Reference proteome</keyword>
<dbReference type="NCBIfam" id="TIGR01764">
    <property type="entry name" value="excise"/>
    <property type="match status" value="1"/>
</dbReference>
<sequence length="66" mass="7008">MSTDLARYLKRAEGAAYIGVSLRTLDALLAEGEIPKIGVGSRVVLDRADLDQFMAGRKSAAAQTKA</sequence>
<dbReference type="GO" id="GO:0003677">
    <property type="term" value="F:DNA binding"/>
    <property type="evidence" value="ECO:0007669"/>
    <property type="project" value="InterPro"/>
</dbReference>
<dbReference type="EMBL" id="SJPQ01000004">
    <property type="protein sequence ID" value="TWT86637.1"/>
    <property type="molecule type" value="Genomic_DNA"/>
</dbReference>
<evidence type="ECO:0000313" key="3">
    <source>
        <dbReference type="Proteomes" id="UP000315440"/>
    </source>
</evidence>
<protein>
    <submittedName>
        <fullName evidence="2">Helix-turn-helix domain protein</fullName>
    </submittedName>
</protein>
<proteinExistence type="predicted"/>
<organism evidence="2 3">
    <name type="scientific">Pseudobythopirellula maris</name>
    <dbReference type="NCBI Taxonomy" id="2527991"/>
    <lineage>
        <taxon>Bacteria</taxon>
        <taxon>Pseudomonadati</taxon>
        <taxon>Planctomycetota</taxon>
        <taxon>Planctomycetia</taxon>
        <taxon>Pirellulales</taxon>
        <taxon>Lacipirellulaceae</taxon>
        <taxon>Pseudobythopirellula</taxon>
    </lineage>
</organism>
<dbReference type="InterPro" id="IPR009061">
    <property type="entry name" value="DNA-bd_dom_put_sf"/>
</dbReference>
<name>A0A5C5ZI18_9BACT</name>
<dbReference type="Proteomes" id="UP000315440">
    <property type="component" value="Unassembled WGS sequence"/>
</dbReference>
<gene>
    <name evidence="2" type="ORF">Mal64_34660</name>
</gene>
<dbReference type="SUPFAM" id="SSF46955">
    <property type="entry name" value="Putative DNA-binding domain"/>
    <property type="match status" value="1"/>
</dbReference>
<accession>A0A5C5ZI18</accession>
<dbReference type="AlphaFoldDB" id="A0A5C5ZI18"/>
<dbReference type="OrthoDB" id="2909824at2"/>
<reference evidence="2 3" key="1">
    <citation type="submission" date="2019-02" db="EMBL/GenBank/DDBJ databases">
        <title>Deep-cultivation of Planctomycetes and their phenomic and genomic characterization uncovers novel biology.</title>
        <authorList>
            <person name="Wiegand S."/>
            <person name="Jogler M."/>
            <person name="Boedeker C."/>
            <person name="Pinto D."/>
            <person name="Vollmers J."/>
            <person name="Rivas-Marin E."/>
            <person name="Kohn T."/>
            <person name="Peeters S.H."/>
            <person name="Heuer A."/>
            <person name="Rast P."/>
            <person name="Oberbeckmann S."/>
            <person name="Bunk B."/>
            <person name="Jeske O."/>
            <person name="Meyerdierks A."/>
            <person name="Storesund J.E."/>
            <person name="Kallscheuer N."/>
            <person name="Luecker S."/>
            <person name="Lage O.M."/>
            <person name="Pohl T."/>
            <person name="Merkel B.J."/>
            <person name="Hornburger P."/>
            <person name="Mueller R.-W."/>
            <person name="Bruemmer F."/>
            <person name="Labrenz M."/>
            <person name="Spormann A.M."/>
            <person name="Op Den Camp H."/>
            <person name="Overmann J."/>
            <person name="Amann R."/>
            <person name="Jetten M.S.M."/>
            <person name="Mascher T."/>
            <person name="Medema M.H."/>
            <person name="Devos D.P."/>
            <person name="Kaster A.-K."/>
            <person name="Ovreas L."/>
            <person name="Rohde M."/>
            <person name="Galperin M.Y."/>
            <person name="Jogler C."/>
        </authorList>
    </citation>
    <scope>NUCLEOTIDE SEQUENCE [LARGE SCALE GENOMIC DNA]</scope>
    <source>
        <strain evidence="2 3">Mal64</strain>
    </source>
</reference>
<feature type="domain" description="Helix-turn-helix" evidence="1">
    <location>
        <begin position="8"/>
        <end position="57"/>
    </location>
</feature>
<dbReference type="InterPro" id="IPR041657">
    <property type="entry name" value="HTH_17"/>
</dbReference>
<dbReference type="InterPro" id="IPR010093">
    <property type="entry name" value="SinI_DNA-bd"/>
</dbReference>
<comment type="caution">
    <text evidence="2">The sequence shown here is derived from an EMBL/GenBank/DDBJ whole genome shotgun (WGS) entry which is preliminary data.</text>
</comment>
<dbReference type="RefSeq" id="WP_146402570.1">
    <property type="nucleotide sequence ID" value="NZ_SJPQ01000004.1"/>
</dbReference>
<evidence type="ECO:0000313" key="2">
    <source>
        <dbReference type="EMBL" id="TWT86637.1"/>
    </source>
</evidence>
<dbReference type="Pfam" id="PF12728">
    <property type="entry name" value="HTH_17"/>
    <property type="match status" value="1"/>
</dbReference>